<evidence type="ECO:0000313" key="2">
    <source>
        <dbReference type="EMBL" id="KAG0577522.1"/>
    </source>
</evidence>
<feature type="domain" description="AB hydrolase-1" evidence="1">
    <location>
        <begin position="180"/>
        <end position="470"/>
    </location>
</feature>
<dbReference type="Gene3D" id="3.40.50.1820">
    <property type="entry name" value="alpha/beta hydrolase"/>
    <property type="match status" value="1"/>
</dbReference>
<dbReference type="AlphaFoldDB" id="A0A8T0I253"/>
<dbReference type="PANTHER" id="PTHR47280:SF1">
    <property type="entry name" value="PHEOPHYTINASE, CHLOROPLASTIC"/>
    <property type="match status" value="1"/>
</dbReference>
<reference evidence="2" key="1">
    <citation type="submission" date="2020-06" db="EMBL/GenBank/DDBJ databases">
        <title>WGS assembly of Ceratodon purpureus strain R40.</title>
        <authorList>
            <person name="Carey S.B."/>
            <person name="Jenkins J."/>
            <person name="Shu S."/>
            <person name="Lovell J.T."/>
            <person name="Sreedasyam A."/>
            <person name="Maumus F."/>
            <person name="Tiley G.P."/>
            <person name="Fernandez-Pozo N."/>
            <person name="Barry K."/>
            <person name="Chen C."/>
            <person name="Wang M."/>
            <person name="Lipzen A."/>
            <person name="Daum C."/>
            <person name="Saski C.A."/>
            <person name="Payton A.C."/>
            <person name="Mcbreen J.C."/>
            <person name="Conrad R.E."/>
            <person name="Kollar L.M."/>
            <person name="Olsson S."/>
            <person name="Huttunen S."/>
            <person name="Landis J.B."/>
            <person name="Wickett N.J."/>
            <person name="Johnson M.G."/>
            <person name="Rensing S.A."/>
            <person name="Grimwood J."/>
            <person name="Schmutz J."/>
            <person name="Mcdaniel S.F."/>
        </authorList>
    </citation>
    <scope>NUCLEOTIDE SEQUENCE</scope>
    <source>
        <strain evidence="2">R40</strain>
    </source>
</reference>
<sequence>MTTLPSLITRSPSSPVLRSIAGHELGSSSTEVKLLISFKRVPGRAWSSARAGRELGCGGAEHGKALVGLEYEYGAAARSFARQFGVQTRRVPNWRCKAHLESAEVGVADEANGAAVDHSEREERLLSKELSGGPREIRLTSVRGPDFDGASISSQVWEWRHRWNIHYESAGMDNTDAPALLLLPGFGVGSFHYDQQLRDLGREYRVWAMDFLGQGKSWPSHDPAPAEEVMEEVLEGQANAKIRDWGLGKTPESWAQELVYSVDTWRDQVHAFIEKVIGGPVYIVGNSLGGYVGTYFAATNPELVKGIALLNATPFWAFTPNARRYPLLSKLVPWGGLLPVPVIAKAIIRVWWDLLRNPITVQKMIKLVYADCSVVNDKLVGQMLEATDHPAAFAAFTSIVFAPRAHTDFGQNLISLKETRTPMCLIYGKEDPWVVPFWGQRAKQRNPDAVYYELSPAGHCPHHEAPEVVNTLVRKWVESVQSQGALSPPLLDGEVNQKQLYWFVVDNLGKRVCVRVKATQGFWSNLIDSIREIFSKRSLQSQVIEAAEESKV</sequence>
<dbReference type="GO" id="GO:0015996">
    <property type="term" value="P:chlorophyll catabolic process"/>
    <property type="evidence" value="ECO:0007669"/>
    <property type="project" value="InterPro"/>
</dbReference>
<proteinExistence type="predicted"/>
<accession>A0A8T0I253</accession>
<name>A0A8T0I253_CERPU</name>
<keyword evidence="3" id="KW-1185">Reference proteome</keyword>
<protein>
    <recommendedName>
        <fullName evidence="1">AB hydrolase-1 domain-containing protein</fullName>
    </recommendedName>
</protein>
<dbReference type="GO" id="GO:0080124">
    <property type="term" value="F:pheophytinase activity"/>
    <property type="evidence" value="ECO:0007669"/>
    <property type="project" value="InterPro"/>
</dbReference>
<evidence type="ECO:0000313" key="3">
    <source>
        <dbReference type="Proteomes" id="UP000822688"/>
    </source>
</evidence>
<dbReference type="InterPro" id="IPR029058">
    <property type="entry name" value="AB_hydrolase_fold"/>
</dbReference>
<evidence type="ECO:0000259" key="1">
    <source>
        <dbReference type="Pfam" id="PF12697"/>
    </source>
</evidence>
<dbReference type="SUPFAM" id="SSF53474">
    <property type="entry name" value="alpha/beta-Hydrolases"/>
    <property type="match status" value="1"/>
</dbReference>
<comment type="caution">
    <text evidence="2">The sequence shown here is derived from an EMBL/GenBank/DDBJ whole genome shotgun (WGS) entry which is preliminary data.</text>
</comment>
<dbReference type="InterPro" id="IPR000073">
    <property type="entry name" value="AB_hydrolase_1"/>
</dbReference>
<organism evidence="2 3">
    <name type="scientific">Ceratodon purpureus</name>
    <name type="common">Fire moss</name>
    <name type="synonym">Dicranum purpureum</name>
    <dbReference type="NCBI Taxonomy" id="3225"/>
    <lineage>
        <taxon>Eukaryota</taxon>
        <taxon>Viridiplantae</taxon>
        <taxon>Streptophyta</taxon>
        <taxon>Embryophyta</taxon>
        <taxon>Bryophyta</taxon>
        <taxon>Bryophytina</taxon>
        <taxon>Bryopsida</taxon>
        <taxon>Dicranidae</taxon>
        <taxon>Pseudoditrichales</taxon>
        <taxon>Ditrichaceae</taxon>
        <taxon>Ceratodon</taxon>
    </lineage>
</organism>
<dbReference type="EMBL" id="CM026425">
    <property type="protein sequence ID" value="KAG0577522.1"/>
    <property type="molecule type" value="Genomic_DNA"/>
</dbReference>
<gene>
    <name evidence="2" type="ORF">KC19_5G162500</name>
</gene>
<dbReference type="Proteomes" id="UP000822688">
    <property type="component" value="Chromosome 5"/>
</dbReference>
<dbReference type="Pfam" id="PF12697">
    <property type="entry name" value="Abhydrolase_6"/>
    <property type="match status" value="1"/>
</dbReference>
<dbReference type="InterPro" id="IPR044211">
    <property type="entry name" value="PPH_chloroplastic"/>
</dbReference>
<dbReference type="GO" id="GO:0009507">
    <property type="term" value="C:chloroplast"/>
    <property type="evidence" value="ECO:0007669"/>
    <property type="project" value="TreeGrafter"/>
</dbReference>
<dbReference type="PANTHER" id="PTHR47280">
    <property type="entry name" value="PHEOPHYTINASE, CHLOROPLASTIC"/>
    <property type="match status" value="1"/>
</dbReference>
<dbReference type="FunFam" id="3.40.50.1820:FF:000136">
    <property type="entry name" value="Pheophytinase, chloroplastic"/>
    <property type="match status" value="1"/>
</dbReference>